<feature type="domain" description="SAF" evidence="1">
    <location>
        <begin position="41"/>
        <end position="103"/>
    </location>
</feature>
<dbReference type="RefSeq" id="WP_093250646.1">
    <property type="nucleotide sequence ID" value="NZ_FNGP01000002.1"/>
</dbReference>
<accession>A0A1G9K0F3</accession>
<dbReference type="SMART" id="SM00858">
    <property type="entry name" value="SAF"/>
    <property type="match status" value="1"/>
</dbReference>
<dbReference type="STRING" id="686624.SAMN04488242_1571"/>
<keyword evidence="3" id="KW-1185">Reference proteome</keyword>
<dbReference type="Proteomes" id="UP000199475">
    <property type="component" value="Unassembled WGS sequence"/>
</dbReference>
<protein>
    <submittedName>
        <fullName evidence="2">SAF domain-containing protein</fullName>
    </submittedName>
</protein>
<evidence type="ECO:0000259" key="1">
    <source>
        <dbReference type="SMART" id="SM00858"/>
    </source>
</evidence>
<reference evidence="2 3" key="1">
    <citation type="submission" date="2016-10" db="EMBL/GenBank/DDBJ databases">
        <authorList>
            <person name="de Groot N.N."/>
        </authorList>
    </citation>
    <scope>NUCLEOTIDE SEQUENCE [LARGE SCALE GENOMIC DNA]</scope>
    <source>
        <strain evidence="2 3">CGMCC 1.9159</strain>
    </source>
</reference>
<dbReference type="CDD" id="cd11614">
    <property type="entry name" value="SAF_CpaB_FlgA_like"/>
    <property type="match status" value="1"/>
</dbReference>
<name>A0A1G9K0F3_9ACTN</name>
<dbReference type="Pfam" id="PF08666">
    <property type="entry name" value="SAF"/>
    <property type="match status" value="1"/>
</dbReference>
<evidence type="ECO:0000313" key="3">
    <source>
        <dbReference type="Proteomes" id="UP000199475"/>
    </source>
</evidence>
<gene>
    <name evidence="2" type="ORF">SAMN04488242_1571</name>
</gene>
<organism evidence="2 3">
    <name type="scientific">Tessaracoccus oleiagri</name>
    <dbReference type="NCBI Taxonomy" id="686624"/>
    <lineage>
        <taxon>Bacteria</taxon>
        <taxon>Bacillati</taxon>
        <taxon>Actinomycetota</taxon>
        <taxon>Actinomycetes</taxon>
        <taxon>Propionibacteriales</taxon>
        <taxon>Propionibacteriaceae</taxon>
        <taxon>Tessaracoccus</taxon>
    </lineage>
</organism>
<dbReference type="Gene3D" id="3.90.1210.10">
    <property type="entry name" value="Antifreeze-like/N-acetylneuraminic acid synthase C-terminal domain"/>
    <property type="match status" value="1"/>
</dbReference>
<dbReference type="EMBL" id="FNGP01000002">
    <property type="protein sequence ID" value="SDL43249.1"/>
    <property type="molecule type" value="Genomic_DNA"/>
</dbReference>
<dbReference type="OrthoDB" id="3728828at2"/>
<dbReference type="AlphaFoldDB" id="A0A1G9K0F3"/>
<proteinExistence type="predicted"/>
<sequence length="201" mass="20300">MKLLHRIASFVSWHRRAVAAVLAGLCVAGVVSVVQSPPPGEPVLVAARPLPVGHTISAGDVTLTEAPPRLVTPGTLRDPDAVVGSTTAIALEAGQVLTRSTMLSSDPSRDGRALVPIAVQDPALRSLLEPGTTVSLLVALGERPEVVTDSARVAKLPSQEGGGLSLPSGSGMVVVEVPSEVAGEVAALGQSGQLVIVLGAL</sequence>
<evidence type="ECO:0000313" key="2">
    <source>
        <dbReference type="EMBL" id="SDL43249.1"/>
    </source>
</evidence>
<dbReference type="InterPro" id="IPR013974">
    <property type="entry name" value="SAF"/>
</dbReference>